<evidence type="ECO:0000313" key="2">
    <source>
        <dbReference type="EMBL" id="MBK1883052.1"/>
    </source>
</evidence>
<dbReference type="InterPro" id="IPR001279">
    <property type="entry name" value="Metallo-B-lactamas"/>
</dbReference>
<feature type="domain" description="Metallo-beta-lactamase" evidence="1">
    <location>
        <begin position="75"/>
        <end position="281"/>
    </location>
</feature>
<dbReference type="Pfam" id="PF12706">
    <property type="entry name" value="Lactamase_B_2"/>
    <property type="match status" value="1"/>
</dbReference>
<comment type="caution">
    <text evidence="2">The sequence shown here is derived from an EMBL/GenBank/DDBJ whole genome shotgun (WGS) entry which is preliminary data.</text>
</comment>
<dbReference type="InterPro" id="IPR036866">
    <property type="entry name" value="RibonucZ/Hydroxyglut_hydro"/>
</dbReference>
<dbReference type="PANTHER" id="PTHR15032:SF4">
    <property type="entry name" value="N-ACYL-PHOSPHATIDYLETHANOLAMINE-HYDROLYZING PHOSPHOLIPASE D"/>
    <property type="match status" value="1"/>
</dbReference>
<sequence length="328" mass="37121">MKMWLQSSMARPKFSNPWHHEDHGILDILKWKFKIGPQEQPLIPEAPDEPAAVVPLKPEKIREAPAKGWRVAWLGHASFLVQGCGLSILIDPVFSEFCAPFEMKSFRRRAPLPISPSDLPRIDVVLLTHGHYDHLDLAALKALPGEPRWVIAEGHADWLEKRLSKKCQEVAWHEKVELAADVTVMATPAQHFTARTPFDRNRGHWCGWLIEGGGCKVWHAGDSAYCAAFPEIGEFYGPIDFGMIPIGAYQPRKIMKPMHMNPEEAVQVFSDTRCRRAVGMHWGTFTLTDEPMQEPALRLRREMGRRGLDLDAFTAEPIGSQWNVTAQV</sequence>
<evidence type="ECO:0000313" key="3">
    <source>
        <dbReference type="Proteomes" id="UP000603141"/>
    </source>
</evidence>
<dbReference type="Proteomes" id="UP000603141">
    <property type="component" value="Unassembled WGS sequence"/>
</dbReference>
<gene>
    <name evidence="2" type="ORF">JIN85_11540</name>
</gene>
<proteinExistence type="predicted"/>
<dbReference type="GO" id="GO:0008270">
    <property type="term" value="F:zinc ion binding"/>
    <property type="evidence" value="ECO:0007669"/>
    <property type="project" value="InterPro"/>
</dbReference>
<dbReference type="GO" id="GO:0070291">
    <property type="term" value="P:N-acylethanolamine metabolic process"/>
    <property type="evidence" value="ECO:0007669"/>
    <property type="project" value="TreeGrafter"/>
</dbReference>
<dbReference type="GO" id="GO:0070292">
    <property type="term" value="P:N-acylphosphatidylethanolamine metabolic process"/>
    <property type="evidence" value="ECO:0007669"/>
    <property type="project" value="TreeGrafter"/>
</dbReference>
<keyword evidence="3" id="KW-1185">Reference proteome</keyword>
<dbReference type="SUPFAM" id="SSF56281">
    <property type="entry name" value="Metallo-hydrolase/oxidoreductase"/>
    <property type="match status" value="1"/>
</dbReference>
<dbReference type="InterPro" id="IPR024884">
    <property type="entry name" value="NAPE-PLD"/>
</dbReference>
<name>A0A934S6C9_9BACT</name>
<evidence type="ECO:0000259" key="1">
    <source>
        <dbReference type="SMART" id="SM00849"/>
    </source>
</evidence>
<dbReference type="GO" id="GO:0005737">
    <property type="term" value="C:cytoplasm"/>
    <property type="evidence" value="ECO:0007669"/>
    <property type="project" value="TreeGrafter"/>
</dbReference>
<protein>
    <submittedName>
        <fullName evidence="2">MBL fold metallo-hydrolase</fullName>
    </submittedName>
</protein>
<dbReference type="SMART" id="SM00849">
    <property type="entry name" value="Lactamase_B"/>
    <property type="match status" value="1"/>
</dbReference>
<dbReference type="Gene3D" id="3.60.15.10">
    <property type="entry name" value="Ribonuclease Z/Hydroxyacylglutathione hydrolase-like"/>
    <property type="match status" value="1"/>
</dbReference>
<reference evidence="2" key="1">
    <citation type="submission" date="2021-01" db="EMBL/GenBank/DDBJ databases">
        <title>Modified the classification status of verrucomicrobia.</title>
        <authorList>
            <person name="Feng X."/>
        </authorList>
    </citation>
    <scope>NUCLEOTIDE SEQUENCE</scope>
    <source>
        <strain evidence="2">KCTC 22041</strain>
    </source>
</reference>
<dbReference type="PANTHER" id="PTHR15032">
    <property type="entry name" value="N-ACYL-PHOSPHATIDYLETHANOLAMINE-HYDROLYZING PHOSPHOLIPASE D"/>
    <property type="match status" value="1"/>
</dbReference>
<organism evidence="2 3">
    <name type="scientific">Luteolibacter pohnpeiensis</name>
    <dbReference type="NCBI Taxonomy" id="454153"/>
    <lineage>
        <taxon>Bacteria</taxon>
        <taxon>Pseudomonadati</taxon>
        <taxon>Verrucomicrobiota</taxon>
        <taxon>Verrucomicrobiia</taxon>
        <taxon>Verrucomicrobiales</taxon>
        <taxon>Verrucomicrobiaceae</taxon>
        <taxon>Luteolibacter</taxon>
    </lineage>
</organism>
<accession>A0A934S6C9</accession>
<dbReference type="PIRSF" id="PIRSF038896">
    <property type="entry name" value="NAPE-PLD"/>
    <property type="match status" value="1"/>
</dbReference>
<dbReference type="AlphaFoldDB" id="A0A934S6C9"/>
<dbReference type="EMBL" id="JAENIJ010000017">
    <property type="protein sequence ID" value="MBK1883052.1"/>
    <property type="molecule type" value="Genomic_DNA"/>
</dbReference>
<dbReference type="GO" id="GO:0070290">
    <property type="term" value="F:N-acylphosphatidylethanolamine-specific phospholipase D activity"/>
    <property type="evidence" value="ECO:0007669"/>
    <property type="project" value="InterPro"/>
</dbReference>